<evidence type="ECO:0000313" key="2">
    <source>
        <dbReference type="Proteomes" id="UP001610444"/>
    </source>
</evidence>
<dbReference type="EMBL" id="JBFXLR010000020">
    <property type="protein sequence ID" value="KAL2850509.1"/>
    <property type="molecule type" value="Genomic_DNA"/>
</dbReference>
<accession>A0ABR4KE07</accession>
<gene>
    <name evidence="1" type="ORF">BJX68DRAFT_266716</name>
</gene>
<protein>
    <recommendedName>
        <fullName evidence="3">EthD domain-containing protein</fullName>
    </recommendedName>
</protein>
<evidence type="ECO:0008006" key="3">
    <source>
        <dbReference type="Google" id="ProtNLM"/>
    </source>
</evidence>
<dbReference type="RefSeq" id="XP_070899378.1">
    <property type="nucleotide sequence ID" value="XM_071045598.1"/>
</dbReference>
<reference evidence="1 2" key="1">
    <citation type="submission" date="2024-07" db="EMBL/GenBank/DDBJ databases">
        <title>Section-level genome sequencing and comparative genomics of Aspergillus sections Usti and Cavernicolus.</title>
        <authorList>
            <consortium name="Lawrence Berkeley National Laboratory"/>
            <person name="Nybo J.L."/>
            <person name="Vesth T.C."/>
            <person name="Theobald S."/>
            <person name="Frisvad J.C."/>
            <person name="Larsen T.O."/>
            <person name="Kjaerboelling I."/>
            <person name="Rothschild-Mancinelli K."/>
            <person name="Lyhne E.K."/>
            <person name="Kogle M.E."/>
            <person name="Barry K."/>
            <person name="Clum A."/>
            <person name="Na H."/>
            <person name="Ledsgaard L."/>
            <person name="Lin J."/>
            <person name="Lipzen A."/>
            <person name="Kuo A."/>
            <person name="Riley R."/>
            <person name="Mondo S."/>
            <person name="LaButti K."/>
            <person name="Haridas S."/>
            <person name="Pangalinan J."/>
            <person name="Salamov A.A."/>
            <person name="Simmons B.A."/>
            <person name="Magnuson J.K."/>
            <person name="Chen J."/>
            <person name="Drula E."/>
            <person name="Henrissat B."/>
            <person name="Wiebenga A."/>
            <person name="Lubbers R.J."/>
            <person name="Gomes A.C."/>
            <person name="Macurrencykelacurrency M.R."/>
            <person name="Stajich J."/>
            <person name="Grigoriev I.V."/>
            <person name="Mortensen U.H."/>
            <person name="De vries R.P."/>
            <person name="Baker S.E."/>
            <person name="Andersen M.R."/>
        </authorList>
    </citation>
    <scope>NUCLEOTIDE SEQUENCE [LARGE SCALE GENOMIC DNA]</scope>
    <source>
        <strain evidence="1 2">CBS 756.74</strain>
    </source>
</reference>
<keyword evidence="2" id="KW-1185">Reference proteome</keyword>
<name>A0ABR4KE07_9EURO</name>
<dbReference type="GeneID" id="98160762"/>
<organism evidence="1 2">
    <name type="scientific">Aspergillus pseudodeflectus</name>
    <dbReference type="NCBI Taxonomy" id="176178"/>
    <lineage>
        <taxon>Eukaryota</taxon>
        <taxon>Fungi</taxon>
        <taxon>Dikarya</taxon>
        <taxon>Ascomycota</taxon>
        <taxon>Pezizomycotina</taxon>
        <taxon>Eurotiomycetes</taxon>
        <taxon>Eurotiomycetidae</taxon>
        <taxon>Eurotiales</taxon>
        <taxon>Aspergillaceae</taxon>
        <taxon>Aspergillus</taxon>
        <taxon>Aspergillus subgen. Nidulantes</taxon>
    </lineage>
</organism>
<sequence>MTIISTLTGLARDVEKNNVPWGLAIYRTTYTPFSNTHFPEILELITTLTKYSVRVYEDTTPHTPNKDAAKSVLQERYSPIIMNNKSEFDGMTLDAIRAHHQALVEQPAGEQPLTNEWFCVLVDEEVVQTLARADPAALIATQNSLHDANKYWVKVVESDPEDASDKGWMKCSVYALWDLWVDMDGLTPMVGYEDLHGWGVYGG</sequence>
<dbReference type="Proteomes" id="UP001610444">
    <property type="component" value="Unassembled WGS sequence"/>
</dbReference>
<comment type="caution">
    <text evidence="1">The sequence shown here is derived from an EMBL/GenBank/DDBJ whole genome shotgun (WGS) entry which is preliminary data.</text>
</comment>
<proteinExistence type="predicted"/>
<evidence type="ECO:0000313" key="1">
    <source>
        <dbReference type="EMBL" id="KAL2850509.1"/>
    </source>
</evidence>